<dbReference type="Proteomes" id="UP001642483">
    <property type="component" value="Unassembled WGS sequence"/>
</dbReference>
<dbReference type="InterPro" id="IPR008614">
    <property type="entry name" value="FIBP"/>
</dbReference>
<proteinExistence type="predicted"/>
<accession>A0ABP0FZX8</accession>
<gene>
    <name evidence="1" type="ORF">CVLEPA_LOCUS14559</name>
</gene>
<keyword evidence="2" id="KW-1185">Reference proteome</keyword>
<dbReference type="PANTHER" id="PTHR13223">
    <property type="entry name" value="ACIDIC FIBROBLAST GROWTH FACTOR INTRACELLULAR BINDING PROTEIN"/>
    <property type="match status" value="1"/>
</dbReference>
<dbReference type="PANTHER" id="PTHR13223:SF2">
    <property type="entry name" value="ACIDIC FIBROBLAST GROWTH FACTOR INTRACELLULAR-BINDING PROTEIN"/>
    <property type="match status" value="1"/>
</dbReference>
<evidence type="ECO:0000313" key="2">
    <source>
        <dbReference type="Proteomes" id="UP001642483"/>
    </source>
</evidence>
<sequence>MESLPDVDVFVGNIVSIDFAAYELWLEQAEAEEARDYLMKLDKDEHKEKEGREFLFYSYVLDQFRIFGMLEPMLHYPTMLANQMTYQISMDSQKLVISKYYALDEVVVREFLGKKLNKSTRRDLDEICAKTQKKLKYCQRQFDNCRRIFKAVEDMSGSLVKNIQKHFQLPLSLSWDYAAVVFLANHRFDCSKRKLSCLGFRDFVECSKFLIESWTHSQTDCTDLPQEIDPEFLHDLRSVKILVSEQKLFDKHKNTTVNKARELMHLSELKGSDELAGTQWCEASFRPLSRGIVGIASCLYKSKEIRDYFIDIFEKVVEPCRTCGWDKERVNMFLQCYAAAAKQLPQIEQLSLTWDKYIKTTTKCILQIYKK</sequence>
<reference evidence="1 2" key="1">
    <citation type="submission" date="2024-02" db="EMBL/GenBank/DDBJ databases">
        <authorList>
            <person name="Daric V."/>
            <person name="Darras S."/>
        </authorList>
    </citation>
    <scope>NUCLEOTIDE SEQUENCE [LARGE SCALE GENOMIC DNA]</scope>
</reference>
<organism evidence="1 2">
    <name type="scientific">Clavelina lepadiformis</name>
    <name type="common">Light-bulb sea squirt</name>
    <name type="synonym">Ascidia lepadiformis</name>
    <dbReference type="NCBI Taxonomy" id="159417"/>
    <lineage>
        <taxon>Eukaryota</taxon>
        <taxon>Metazoa</taxon>
        <taxon>Chordata</taxon>
        <taxon>Tunicata</taxon>
        <taxon>Ascidiacea</taxon>
        <taxon>Aplousobranchia</taxon>
        <taxon>Clavelinidae</taxon>
        <taxon>Clavelina</taxon>
    </lineage>
</organism>
<evidence type="ECO:0008006" key="3">
    <source>
        <dbReference type="Google" id="ProtNLM"/>
    </source>
</evidence>
<evidence type="ECO:0000313" key="1">
    <source>
        <dbReference type="EMBL" id="CAK8683490.1"/>
    </source>
</evidence>
<protein>
    <recommendedName>
        <fullName evidence="3">Acidic fibroblast growth factor intracellular-binding protein</fullName>
    </recommendedName>
</protein>
<dbReference type="EMBL" id="CAWYQH010000097">
    <property type="protein sequence ID" value="CAK8683490.1"/>
    <property type="molecule type" value="Genomic_DNA"/>
</dbReference>
<dbReference type="Pfam" id="PF05427">
    <property type="entry name" value="FIBP"/>
    <property type="match status" value="1"/>
</dbReference>
<comment type="caution">
    <text evidence="1">The sequence shown here is derived from an EMBL/GenBank/DDBJ whole genome shotgun (WGS) entry which is preliminary data.</text>
</comment>
<name>A0ABP0FZX8_CLALP</name>